<comment type="similarity">
    <text evidence="1">Belongs to the peptidase C13 family.</text>
</comment>
<evidence type="ECO:0008006" key="5">
    <source>
        <dbReference type="Google" id="ProtNLM"/>
    </source>
</evidence>
<accession>A0AAQ4EMZ6</accession>
<comment type="caution">
    <text evidence="3">The sequence shown here is derived from an EMBL/GenBank/DDBJ whole genome shotgun (WGS) entry which is preliminary data.</text>
</comment>
<dbReference type="PRINTS" id="PR00776">
    <property type="entry name" value="HEMOGLOBNASE"/>
</dbReference>
<evidence type="ECO:0000256" key="2">
    <source>
        <dbReference type="SAM" id="SignalP"/>
    </source>
</evidence>
<feature type="chain" id="PRO_5042904420" description="Legumain-like protease" evidence="2">
    <location>
        <begin position="26"/>
        <end position="119"/>
    </location>
</feature>
<dbReference type="GO" id="GO:0005773">
    <property type="term" value="C:vacuole"/>
    <property type="evidence" value="ECO:0007669"/>
    <property type="project" value="GOC"/>
</dbReference>
<evidence type="ECO:0000256" key="1">
    <source>
        <dbReference type="ARBA" id="ARBA00009941"/>
    </source>
</evidence>
<dbReference type="Pfam" id="PF01650">
    <property type="entry name" value="Peptidase_C13"/>
    <property type="match status" value="1"/>
</dbReference>
<keyword evidence="2" id="KW-0732">Signal</keyword>
<sequence>MAVSRPRFLPLLAVTLSVFAFPAKSGVMQNISRPPTRIWAFLVAGSNTYDNYRHQADICHAYHVLHNHGVPDQRIVVMMYDDIANNTENKTPGVILNHPKGSDVYKGVPKDYTEYMRTS</sequence>
<dbReference type="EMBL" id="JARKHS020013683">
    <property type="protein sequence ID" value="KAK8775823.1"/>
    <property type="molecule type" value="Genomic_DNA"/>
</dbReference>
<dbReference type="GO" id="GO:0051603">
    <property type="term" value="P:proteolysis involved in protein catabolic process"/>
    <property type="evidence" value="ECO:0007669"/>
    <property type="project" value="TreeGrafter"/>
</dbReference>
<gene>
    <name evidence="3" type="ORF">V5799_030834</name>
</gene>
<dbReference type="GO" id="GO:0004197">
    <property type="term" value="F:cysteine-type endopeptidase activity"/>
    <property type="evidence" value="ECO:0007669"/>
    <property type="project" value="TreeGrafter"/>
</dbReference>
<evidence type="ECO:0000313" key="3">
    <source>
        <dbReference type="EMBL" id="KAK8775823.1"/>
    </source>
</evidence>
<feature type="signal peptide" evidence="2">
    <location>
        <begin position="1"/>
        <end position="25"/>
    </location>
</feature>
<name>A0AAQ4EMZ6_AMBAM</name>
<organism evidence="3 4">
    <name type="scientific">Amblyomma americanum</name>
    <name type="common">Lone star tick</name>
    <dbReference type="NCBI Taxonomy" id="6943"/>
    <lineage>
        <taxon>Eukaryota</taxon>
        <taxon>Metazoa</taxon>
        <taxon>Ecdysozoa</taxon>
        <taxon>Arthropoda</taxon>
        <taxon>Chelicerata</taxon>
        <taxon>Arachnida</taxon>
        <taxon>Acari</taxon>
        <taxon>Parasitiformes</taxon>
        <taxon>Ixodida</taxon>
        <taxon>Ixodoidea</taxon>
        <taxon>Ixodidae</taxon>
        <taxon>Amblyomminae</taxon>
        <taxon>Amblyomma</taxon>
    </lineage>
</organism>
<dbReference type="Gene3D" id="3.40.50.1460">
    <property type="match status" value="1"/>
</dbReference>
<dbReference type="PANTHER" id="PTHR12000">
    <property type="entry name" value="HEMOGLOBINASE FAMILY MEMBER"/>
    <property type="match status" value="1"/>
</dbReference>
<keyword evidence="4" id="KW-1185">Reference proteome</keyword>
<proteinExistence type="inferred from homology"/>
<dbReference type="GO" id="GO:0006624">
    <property type="term" value="P:vacuolar protein processing"/>
    <property type="evidence" value="ECO:0007669"/>
    <property type="project" value="TreeGrafter"/>
</dbReference>
<protein>
    <recommendedName>
        <fullName evidence="5">Legumain-like protease</fullName>
    </recommendedName>
</protein>
<dbReference type="AlphaFoldDB" id="A0AAQ4EMZ6"/>
<dbReference type="InterPro" id="IPR001096">
    <property type="entry name" value="Peptidase_C13"/>
</dbReference>
<dbReference type="PANTHER" id="PTHR12000:SF42">
    <property type="entry name" value="LEGUMAIN"/>
    <property type="match status" value="1"/>
</dbReference>
<dbReference type="Proteomes" id="UP001321473">
    <property type="component" value="Unassembled WGS sequence"/>
</dbReference>
<reference evidence="3 4" key="1">
    <citation type="journal article" date="2023" name="Arcadia Sci">
        <title>De novo assembly of a long-read Amblyomma americanum tick genome.</title>
        <authorList>
            <person name="Chou S."/>
            <person name="Poskanzer K.E."/>
            <person name="Rollins M."/>
            <person name="Thuy-Boun P.S."/>
        </authorList>
    </citation>
    <scope>NUCLEOTIDE SEQUENCE [LARGE SCALE GENOMIC DNA]</scope>
    <source>
        <strain evidence="3">F_SG_1</strain>
        <tissue evidence="3">Salivary glands</tissue>
    </source>
</reference>
<evidence type="ECO:0000313" key="4">
    <source>
        <dbReference type="Proteomes" id="UP001321473"/>
    </source>
</evidence>